<dbReference type="PANTHER" id="PTHR42831:SF1">
    <property type="entry name" value="FE-S PROTEIN MATURATION AUXILIARY FACTOR YITW"/>
    <property type="match status" value="1"/>
</dbReference>
<dbReference type="Gene3D" id="3.30.300.130">
    <property type="entry name" value="Fe-S cluster assembly (FSCA)"/>
    <property type="match status" value="1"/>
</dbReference>
<dbReference type="InterPro" id="IPR002744">
    <property type="entry name" value="MIP18-like"/>
</dbReference>
<dbReference type="InterPro" id="IPR034904">
    <property type="entry name" value="FSCA_dom_sf"/>
</dbReference>
<name>A0A1H7EWE7_9SPHI</name>
<feature type="domain" description="MIP18 family-like" evidence="1">
    <location>
        <begin position="13"/>
        <end position="82"/>
    </location>
</feature>
<evidence type="ECO:0000313" key="2">
    <source>
        <dbReference type="EMBL" id="SEK18181.1"/>
    </source>
</evidence>
<dbReference type="AlphaFoldDB" id="A0A1H7EWE7"/>
<proteinExistence type="predicted"/>
<sequence>MMIINDPLNLAPAITEVLETVFDPEIPVNIVELGLVYEIITKEDGSAKVVMTLTAPGCPVAGNIMDEVQRKVEGVDGVSRALVELTFDPPWDKSMMSEVAQLELGFM</sequence>
<evidence type="ECO:0000259" key="1">
    <source>
        <dbReference type="Pfam" id="PF01883"/>
    </source>
</evidence>
<keyword evidence="3" id="KW-1185">Reference proteome</keyword>
<evidence type="ECO:0000313" key="3">
    <source>
        <dbReference type="Proteomes" id="UP000198916"/>
    </source>
</evidence>
<protein>
    <submittedName>
        <fullName evidence="2">FeS assembly SUF system protein</fullName>
    </submittedName>
</protein>
<dbReference type="InterPro" id="IPR052339">
    <property type="entry name" value="Fe-S_Maturation_MIP18"/>
</dbReference>
<accession>A0A1H7EWE7</accession>
<gene>
    <name evidence="2" type="ORF">SAMN05421740_10176</name>
</gene>
<dbReference type="EMBL" id="FNZR01000001">
    <property type="protein sequence ID" value="SEK18181.1"/>
    <property type="molecule type" value="Genomic_DNA"/>
</dbReference>
<dbReference type="PANTHER" id="PTHR42831">
    <property type="entry name" value="FE-S PROTEIN MATURATION AUXILIARY FACTOR YITW"/>
    <property type="match status" value="1"/>
</dbReference>
<dbReference type="Proteomes" id="UP000198916">
    <property type="component" value="Unassembled WGS sequence"/>
</dbReference>
<reference evidence="3" key="1">
    <citation type="submission" date="2016-10" db="EMBL/GenBank/DDBJ databases">
        <authorList>
            <person name="Varghese N."/>
            <person name="Submissions S."/>
        </authorList>
    </citation>
    <scope>NUCLEOTIDE SEQUENCE [LARGE SCALE GENOMIC DNA]</scope>
    <source>
        <strain evidence="3">Jip14</strain>
    </source>
</reference>
<dbReference type="Pfam" id="PF01883">
    <property type="entry name" value="FeS_assembly_P"/>
    <property type="match status" value="1"/>
</dbReference>
<dbReference type="STRING" id="332977.SAMN05421740_10176"/>
<dbReference type="SUPFAM" id="SSF117916">
    <property type="entry name" value="Fe-S cluster assembly (FSCA) domain-like"/>
    <property type="match status" value="1"/>
</dbReference>
<organism evidence="2 3">
    <name type="scientific">Parapedobacter koreensis</name>
    <dbReference type="NCBI Taxonomy" id="332977"/>
    <lineage>
        <taxon>Bacteria</taxon>
        <taxon>Pseudomonadati</taxon>
        <taxon>Bacteroidota</taxon>
        <taxon>Sphingobacteriia</taxon>
        <taxon>Sphingobacteriales</taxon>
        <taxon>Sphingobacteriaceae</taxon>
        <taxon>Parapedobacter</taxon>
    </lineage>
</organism>